<keyword evidence="2" id="KW-1133">Transmembrane helix</keyword>
<keyword evidence="2" id="KW-0812">Transmembrane</keyword>
<dbReference type="Proteomes" id="UP000483820">
    <property type="component" value="Chromosome I"/>
</dbReference>
<evidence type="ECO:0000256" key="1">
    <source>
        <dbReference type="SAM" id="MobiDB-lite"/>
    </source>
</evidence>
<dbReference type="KEGG" id="crq:GCK72_003232"/>
<evidence type="ECO:0000313" key="4">
    <source>
        <dbReference type="Proteomes" id="UP000483820"/>
    </source>
</evidence>
<sequence>MLSKPEKDCCSLQPIPEGSIAEDSESPPALTPEPKPDDAEMGLLPKMPTLDRSLTVARPLNTARVIRDPLAIRGRSPRPSDTRYLSIEHTPLRQNLQRQNRRRPSYRVSMCMKVAWILCIIGTFLLAIAILLMVGLLIFMCIMHPDLIGSNILKRN</sequence>
<comment type="caution">
    <text evidence="3">The sequence shown here is derived from an EMBL/GenBank/DDBJ whole genome shotgun (WGS) entry which is preliminary data.</text>
</comment>
<accession>A0A6A5HWV1</accession>
<reference evidence="3 4" key="1">
    <citation type="submission" date="2019-12" db="EMBL/GenBank/DDBJ databases">
        <title>Chromosome-level assembly of the Caenorhabditis remanei genome.</title>
        <authorList>
            <person name="Teterina A.A."/>
            <person name="Willis J.H."/>
            <person name="Phillips P.C."/>
        </authorList>
    </citation>
    <scope>NUCLEOTIDE SEQUENCE [LARGE SCALE GENOMIC DNA]</scope>
    <source>
        <strain evidence="3 4">PX506</strain>
        <tissue evidence="3">Whole organism</tissue>
    </source>
</reference>
<dbReference type="GeneID" id="78773559"/>
<gene>
    <name evidence="3" type="ORF">GCK72_003232</name>
</gene>
<proteinExistence type="predicted"/>
<protein>
    <submittedName>
        <fullName evidence="3">Uncharacterized protein</fullName>
    </submittedName>
</protein>
<keyword evidence="2" id="KW-0472">Membrane</keyword>
<dbReference type="RefSeq" id="XP_053592549.1">
    <property type="nucleotide sequence ID" value="XM_053723904.1"/>
</dbReference>
<feature type="transmembrane region" description="Helical" evidence="2">
    <location>
        <begin position="114"/>
        <end position="140"/>
    </location>
</feature>
<evidence type="ECO:0000313" key="3">
    <source>
        <dbReference type="EMBL" id="KAF1771406.1"/>
    </source>
</evidence>
<dbReference type="AlphaFoldDB" id="A0A6A5HWV1"/>
<feature type="region of interest" description="Disordered" evidence="1">
    <location>
        <begin position="1"/>
        <end position="43"/>
    </location>
</feature>
<dbReference type="EMBL" id="WUAV01000001">
    <property type="protein sequence ID" value="KAF1771406.1"/>
    <property type="molecule type" value="Genomic_DNA"/>
</dbReference>
<organism evidence="3 4">
    <name type="scientific">Caenorhabditis remanei</name>
    <name type="common">Caenorhabditis vulgaris</name>
    <dbReference type="NCBI Taxonomy" id="31234"/>
    <lineage>
        <taxon>Eukaryota</taxon>
        <taxon>Metazoa</taxon>
        <taxon>Ecdysozoa</taxon>
        <taxon>Nematoda</taxon>
        <taxon>Chromadorea</taxon>
        <taxon>Rhabditida</taxon>
        <taxon>Rhabditina</taxon>
        <taxon>Rhabditomorpha</taxon>
        <taxon>Rhabditoidea</taxon>
        <taxon>Rhabditidae</taxon>
        <taxon>Peloderinae</taxon>
        <taxon>Caenorhabditis</taxon>
    </lineage>
</organism>
<evidence type="ECO:0000256" key="2">
    <source>
        <dbReference type="SAM" id="Phobius"/>
    </source>
</evidence>
<name>A0A6A5HWV1_CAERE</name>
<dbReference type="CTD" id="78773559"/>